<dbReference type="OrthoDB" id="3071110at2759"/>
<evidence type="ECO:0000313" key="7">
    <source>
        <dbReference type="Proteomes" id="UP000813824"/>
    </source>
</evidence>
<reference evidence="6" key="1">
    <citation type="journal article" date="2021" name="New Phytol.">
        <title>Evolutionary innovations through gain and loss of genes in the ectomycorrhizal Boletales.</title>
        <authorList>
            <person name="Wu G."/>
            <person name="Miyauchi S."/>
            <person name="Morin E."/>
            <person name="Kuo A."/>
            <person name="Drula E."/>
            <person name="Varga T."/>
            <person name="Kohler A."/>
            <person name="Feng B."/>
            <person name="Cao Y."/>
            <person name="Lipzen A."/>
            <person name="Daum C."/>
            <person name="Hundley H."/>
            <person name="Pangilinan J."/>
            <person name="Johnson J."/>
            <person name="Barry K."/>
            <person name="LaButti K."/>
            <person name="Ng V."/>
            <person name="Ahrendt S."/>
            <person name="Min B."/>
            <person name="Choi I.G."/>
            <person name="Park H."/>
            <person name="Plett J.M."/>
            <person name="Magnuson J."/>
            <person name="Spatafora J.W."/>
            <person name="Nagy L.G."/>
            <person name="Henrissat B."/>
            <person name="Grigoriev I.V."/>
            <person name="Yang Z.L."/>
            <person name="Xu J."/>
            <person name="Martin F.M."/>
        </authorList>
    </citation>
    <scope>NUCLEOTIDE SEQUENCE</scope>
    <source>
        <strain evidence="6">KKN 215</strain>
    </source>
</reference>
<keyword evidence="2 4" id="KW-0863">Zinc-finger</keyword>
<feature type="domain" description="MYND-type" evidence="5">
    <location>
        <begin position="287"/>
        <end position="325"/>
    </location>
</feature>
<dbReference type="SUPFAM" id="SSF144232">
    <property type="entry name" value="HIT/MYND zinc finger-like"/>
    <property type="match status" value="1"/>
</dbReference>
<evidence type="ECO:0000313" key="6">
    <source>
        <dbReference type="EMBL" id="KAH8094556.1"/>
    </source>
</evidence>
<proteinExistence type="predicted"/>
<dbReference type="Proteomes" id="UP000813824">
    <property type="component" value="Unassembled WGS sequence"/>
</dbReference>
<dbReference type="InterPro" id="IPR002893">
    <property type="entry name" value="Znf_MYND"/>
</dbReference>
<evidence type="ECO:0000259" key="5">
    <source>
        <dbReference type="PROSITE" id="PS50865"/>
    </source>
</evidence>
<dbReference type="PROSITE" id="PS50865">
    <property type="entry name" value="ZF_MYND_2"/>
    <property type="match status" value="1"/>
</dbReference>
<keyword evidence="3" id="KW-0862">Zinc</keyword>
<sequence>MVTRRTLRYPPSSSSAHLFVCGPFLPLFLGVSRDVRRRVFRQGFGLPSRNLDGEGKRKRSTLFRDDRADMPKELCAALSRQVVRRTSISAYYGRHIETRIVPSLVIACRRQMCCSDSEMDEFSTATFTQRALHSLAHLLKAEASRTAATAQYAQCLVDHNLVSILGQWMSRLPEHRTKDVHLNDIPLLLGAVYDGVGCDSSLYPIVKEKVQRVWDDTLNSLIRIRPGENQETKQRKKKAIESWRQFGDYFRVDEQLMVTTLQVPSELSNFAKYWKIPRRCFSSLCTCAAAGQQHPMRVCKGCYRALYCSRKCQRVDWKLGHGSLCKETWTLH</sequence>
<dbReference type="Pfam" id="PF01753">
    <property type="entry name" value="zf-MYND"/>
    <property type="match status" value="1"/>
</dbReference>
<gene>
    <name evidence="6" type="ORF">BXZ70DRAFT_364577</name>
</gene>
<dbReference type="Gene3D" id="6.10.140.2220">
    <property type="match status" value="1"/>
</dbReference>
<dbReference type="EMBL" id="JAEVFJ010000026">
    <property type="protein sequence ID" value="KAH8094556.1"/>
    <property type="molecule type" value="Genomic_DNA"/>
</dbReference>
<accession>A0A8K0UJ11</accession>
<evidence type="ECO:0000256" key="3">
    <source>
        <dbReference type="ARBA" id="ARBA00022833"/>
    </source>
</evidence>
<name>A0A8K0UJ11_9AGAR</name>
<keyword evidence="7" id="KW-1185">Reference proteome</keyword>
<comment type="caution">
    <text evidence="6">The sequence shown here is derived from an EMBL/GenBank/DDBJ whole genome shotgun (WGS) entry which is preliminary data.</text>
</comment>
<keyword evidence="1" id="KW-0479">Metal-binding</keyword>
<dbReference type="AlphaFoldDB" id="A0A8K0UJ11"/>
<organism evidence="6 7">
    <name type="scientific">Cristinia sonorae</name>
    <dbReference type="NCBI Taxonomy" id="1940300"/>
    <lineage>
        <taxon>Eukaryota</taxon>
        <taxon>Fungi</taxon>
        <taxon>Dikarya</taxon>
        <taxon>Basidiomycota</taxon>
        <taxon>Agaricomycotina</taxon>
        <taxon>Agaricomycetes</taxon>
        <taxon>Agaricomycetidae</taxon>
        <taxon>Agaricales</taxon>
        <taxon>Pleurotineae</taxon>
        <taxon>Stephanosporaceae</taxon>
        <taxon>Cristinia</taxon>
    </lineage>
</organism>
<protein>
    <recommendedName>
        <fullName evidence="5">MYND-type domain-containing protein</fullName>
    </recommendedName>
</protein>
<evidence type="ECO:0000256" key="4">
    <source>
        <dbReference type="PROSITE-ProRule" id="PRU00134"/>
    </source>
</evidence>
<evidence type="ECO:0000256" key="2">
    <source>
        <dbReference type="ARBA" id="ARBA00022771"/>
    </source>
</evidence>
<evidence type="ECO:0000256" key="1">
    <source>
        <dbReference type="ARBA" id="ARBA00022723"/>
    </source>
</evidence>
<dbReference type="GO" id="GO:0008270">
    <property type="term" value="F:zinc ion binding"/>
    <property type="evidence" value="ECO:0007669"/>
    <property type="project" value="UniProtKB-KW"/>
</dbReference>